<dbReference type="RefSeq" id="WP_147300543.1">
    <property type="nucleotide sequence ID" value="NZ_QUNS01000009.1"/>
</dbReference>
<comment type="caution">
    <text evidence="1">The sequence shown here is derived from an EMBL/GenBank/DDBJ whole genome shotgun (WGS) entry which is preliminary data.</text>
</comment>
<dbReference type="OrthoDB" id="910082at2"/>
<sequence length="907" mass="105656">MITPKGITGFKNIGINSLLLVVFLLFEPLNAQQTEITTPNDTIHILPNKRYTIPVTFFNPTQLKDSLRIFLKVPGTISVFHNIPENTVLEGNSKKLSFILLKINSKVRPALYPLKLHYANGKIKRVKTIYINLQEEERTEASAISFPEEVKSDEEFYIKYLIKNTGNIADTLQLTYTNAVVGDDINKTWVLPPGKDLSIELPFFVPEQGVGKSYFMAETHYRSLHNGKLTKIRKSIPVYHSTHNNDEDRLTFPVTAGIKYFNNSLPGQENQSHFQFELSGSGYVDTIRNKKVDFTLRGPSTLEQPRFGNYDQYSVNYTSEKLHVALGDYPLKLNVLSLQGRWVRGAEIKTYFNQKNSIKAFYGRPRFFAPTNTLYGATYSYTNNKNFSYFLEWLQKEEDYKNKLHNGWIGTGGFNYKREGFTFQGLFSYSNTDAYKGHGFQINPQFRDDLINASIDYLYASKDFFGYYNDSELLNARFHYNFLKRLRIGIGYNQAQYNRQLEDLEFNTQPQYNMLFSDVRWYLKSTNYIQFKLYRRNNKDQAVNATFNYKESGIRSILNWGFNGFNANIQNTISETVNYLITKNHNSGNSYNTRLALTFNPFNSLSVKPYTEHLATNRFNQNSSINETYWYYGLSVSYRTENFNGSVFWRNSYAKDELYKDRSFFNALLNYNINKRGLLSLSGGYTVFPSPLENKDLYFSLGYRHRFDIPLERNRNKFNLMGDIRFYGQQLLNKTGIRFRVNNDEVATNQDGHFVIRNIKTPSVRIDIDKNTLPAGYLTFEKFPQIVDLMENDVTQINLTLIKESSLKGSLSVKKAPYSKLRDFKIYLKLFNEDYQYFAEVNKKSIFRFMHIIPGTYKLEIINNLKKDRIEIVSMADEVTLLPGKTKTENIELKETERKIRFVKLKK</sequence>
<name>A0A3E0HI17_9FLAO</name>
<dbReference type="AlphaFoldDB" id="A0A3E0HI17"/>
<proteinExistence type="predicted"/>
<dbReference type="Proteomes" id="UP000256884">
    <property type="component" value="Unassembled WGS sequence"/>
</dbReference>
<keyword evidence="2" id="KW-1185">Reference proteome</keyword>
<dbReference type="EMBL" id="QUNS01000009">
    <property type="protein sequence ID" value="REH45846.1"/>
    <property type="molecule type" value="Genomic_DNA"/>
</dbReference>
<accession>A0A3E0HI17</accession>
<evidence type="ECO:0000313" key="1">
    <source>
        <dbReference type="EMBL" id="REH45846.1"/>
    </source>
</evidence>
<evidence type="ECO:0000313" key="2">
    <source>
        <dbReference type="Proteomes" id="UP000256884"/>
    </source>
</evidence>
<gene>
    <name evidence="1" type="ORF">C7448_10998</name>
</gene>
<organism evidence="1 2">
    <name type="scientific">Tenacibaculum gallaicum</name>
    <dbReference type="NCBI Taxonomy" id="561505"/>
    <lineage>
        <taxon>Bacteria</taxon>
        <taxon>Pseudomonadati</taxon>
        <taxon>Bacteroidota</taxon>
        <taxon>Flavobacteriia</taxon>
        <taxon>Flavobacteriales</taxon>
        <taxon>Flavobacteriaceae</taxon>
        <taxon>Tenacibaculum</taxon>
    </lineage>
</organism>
<protein>
    <submittedName>
        <fullName evidence="1">Uncharacterized protein</fullName>
    </submittedName>
</protein>
<reference evidence="1 2" key="1">
    <citation type="submission" date="2018-08" db="EMBL/GenBank/DDBJ databases">
        <title>Genomic Encyclopedia of Type Strains, Phase IV (KMG-IV): sequencing the most valuable type-strain genomes for metagenomic binning, comparative biology and taxonomic classification.</title>
        <authorList>
            <person name="Goeker M."/>
        </authorList>
    </citation>
    <scope>NUCLEOTIDE SEQUENCE [LARGE SCALE GENOMIC DNA]</scope>
    <source>
        <strain evidence="1 2">DSM 18841</strain>
    </source>
</reference>